<feature type="compositionally biased region" description="Pro residues" evidence="1">
    <location>
        <begin position="108"/>
        <end position="118"/>
    </location>
</feature>
<feature type="chain" id="PRO_5020267777" description="Apple domain-containing protein" evidence="2">
    <location>
        <begin position="21"/>
        <end position="216"/>
    </location>
</feature>
<comment type="caution">
    <text evidence="3">The sequence shown here is derived from an EMBL/GenBank/DDBJ whole genome shotgun (WGS) entry which is preliminary data.</text>
</comment>
<dbReference type="EMBL" id="SDEE01000042">
    <property type="protein sequence ID" value="RXW23455.1"/>
    <property type="molecule type" value="Genomic_DNA"/>
</dbReference>
<feature type="region of interest" description="Disordered" evidence="1">
    <location>
        <begin position="85"/>
        <end position="120"/>
    </location>
</feature>
<dbReference type="Proteomes" id="UP000290288">
    <property type="component" value="Unassembled WGS sequence"/>
</dbReference>
<proteinExistence type="predicted"/>
<evidence type="ECO:0000256" key="2">
    <source>
        <dbReference type="SAM" id="SignalP"/>
    </source>
</evidence>
<dbReference type="OrthoDB" id="271448at2759"/>
<accession>A0A4Q2DWV5</accession>
<evidence type="ECO:0000256" key="1">
    <source>
        <dbReference type="SAM" id="MobiDB-lite"/>
    </source>
</evidence>
<feature type="compositionally biased region" description="Low complexity" evidence="1">
    <location>
        <begin position="98"/>
        <end position="107"/>
    </location>
</feature>
<reference evidence="3 4" key="1">
    <citation type="submission" date="2019-01" db="EMBL/GenBank/DDBJ databases">
        <title>Draft genome sequence of Psathyrella aberdarensis IHI B618.</title>
        <authorList>
            <person name="Buettner E."/>
            <person name="Kellner H."/>
        </authorList>
    </citation>
    <scope>NUCLEOTIDE SEQUENCE [LARGE SCALE GENOMIC DNA]</scope>
    <source>
        <strain evidence="3 4">IHI B618</strain>
    </source>
</reference>
<keyword evidence="2" id="KW-0732">Signal</keyword>
<keyword evidence="4" id="KW-1185">Reference proteome</keyword>
<feature type="signal peptide" evidence="2">
    <location>
        <begin position="1"/>
        <end position="20"/>
    </location>
</feature>
<evidence type="ECO:0008006" key="5">
    <source>
        <dbReference type="Google" id="ProtNLM"/>
    </source>
</evidence>
<evidence type="ECO:0000313" key="3">
    <source>
        <dbReference type="EMBL" id="RXW23455.1"/>
    </source>
</evidence>
<dbReference type="STRING" id="2316362.A0A4Q2DWV5"/>
<feature type="region of interest" description="Disordered" evidence="1">
    <location>
        <begin position="39"/>
        <end position="59"/>
    </location>
</feature>
<sequence>MKFAATLTTLLSLVITGAIAVPSHTTNVDAFDVDTLSRGNHFGAPQNPGRPGAKPGWYYGKHPHKHPKLPCLSGPICKILKKHPKHIQCPRPPPPKPTTTKTRSSTPSPTPTLPPAPPGYTATFTNATGATQADDYLTFGLVDTIEDCTAMCNTVEGCNFVNTYNDVNGKDGSTQLTCSLYTRCHTIADATNTGGQTQPDGSINFIRNSDGYCKRA</sequence>
<organism evidence="3 4">
    <name type="scientific">Candolleomyces aberdarensis</name>
    <dbReference type="NCBI Taxonomy" id="2316362"/>
    <lineage>
        <taxon>Eukaryota</taxon>
        <taxon>Fungi</taxon>
        <taxon>Dikarya</taxon>
        <taxon>Basidiomycota</taxon>
        <taxon>Agaricomycotina</taxon>
        <taxon>Agaricomycetes</taxon>
        <taxon>Agaricomycetidae</taxon>
        <taxon>Agaricales</taxon>
        <taxon>Agaricineae</taxon>
        <taxon>Psathyrellaceae</taxon>
        <taxon>Candolleomyces</taxon>
    </lineage>
</organism>
<protein>
    <recommendedName>
        <fullName evidence="5">Apple domain-containing protein</fullName>
    </recommendedName>
</protein>
<dbReference type="AlphaFoldDB" id="A0A4Q2DWV5"/>
<gene>
    <name evidence="3" type="ORF">EST38_g2423</name>
</gene>
<name>A0A4Q2DWV5_9AGAR</name>
<evidence type="ECO:0000313" key="4">
    <source>
        <dbReference type="Proteomes" id="UP000290288"/>
    </source>
</evidence>